<evidence type="ECO:0000256" key="9">
    <source>
        <dbReference type="ARBA" id="ARBA00022777"/>
    </source>
</evidence>
<reference evidence="16 17" key="1">
    <citation type="submission" date="2016-08" db="EMBL/GenBank/DDBJ databases">
        <title>A Parts List for Fungal Cellulosomes Revealed by Comparative Genomics.</title>
        <authorList>
            <consortium name="DOE Joint Genome Institute"/>
            <person name="Haitjema C.H."/>
            <person name="Gilmore S.P."/>
            <person name="Henske J.K."/>
            <person name="Solomon K.V."/>
            <person name="De Groot R."/>
            <person name="Kuo A."/>
            <person name="Mondo S.J."/>
            <person name="Salamov A.A."/>
            <person name="Labutti K."/>
            <person name="Zhao Z."/>
            <person name="Chiniquy J."/>
            <person name="Barry K."/>
            <person name="Brewer H.M."/>
            <person name="Purvine S.O."/>
            <person name="Wright A.T."/>
            <person name="Boxma B."/>
            <person name="Van Alen T."/>
            <person name="Hackstein J.H."/>
            <person name="Baker S.E."/>
            <person name="Grigoriev I.V."/>
            <person name="O'Malley M.A."/>
        </authorList>
    </citation>
    <scope>NUCLEOTIDE SEQUENCE [LARGE SCALE GENOMIC DNA]</scope>
    <source>
        <strain evidence="16 17">G1</strain>
    </source>
</reference>
<comment type="pathway">
    <text evidence="3">Carbohydrate degradation; glycolysis; pyruvate from D-glyceraldehyde 3-phosphate: step 2/5.</text>
</comment>
<feature type="binding site" evidence="13">
    <location>
        <begin position="372"/>
        <end position="375"/>
    </location>
    <ligand>
        <name>ATP</name>
        <dbReference type="ChEBI" id="CHEBI:30616"/>
    </ligand>
</feature>
<evidence type="ECO:0000256" key="13">
    <source>
        <dbReference type="PIRSR" id="PIRSR000724-2"/>
    </source>
</evidence>
<comment type="similarity">
    <text evidence="4 14">Belongs to the phosphoglycerate kinase family.</text>
</comment>
<dbReference type="AlphaFoldDB" id="A0A1Y2CRP0"/>
<dbReference type="Gene3D" id="3.40.50.1260">
    <property type="entry name" value="Phosphoglycerate kinase, N-terminal domain"/>
    <property type="match status" value="3"/>
</dbReference>
<evidence type="ECO:0000313" key="17">
    <source>
        <dbReference type="Proteomes" id="UP000193920"/>
    </source>
</evidence>
<dbReference type="FunFam" id="3.40.50.1260:FF:000031">
    <property type="entry name" value="Phosphoglycerate kinase 1"/>
    <property type="match status" value="1"/>
</dbReference>
<dbReference type="Proteomes" id="UP000193920">
    <property type="component" value="Unassembled WGS sequence"/>
</dbReference>
<dbReference type="EMBL" id="MCOG01000099">
    <property type="protein sequence ID" value="ORY49720.1"/>
    <property type="molecule type" value="Genomic_DNA"/>
</dbReference>
<evidence type="ECO:0000256" key="2">
    <source>
        <dbReference type="ARBA" id="ARBA00001946"/>
    </source>
</evidence>
<keyword evidence="17" id="KW-1185">Reference proteome</keyword>
<dbReference type="GO" id="GO:0005829">
    <property type="term" value="C:cytosol"/>
    <property type="evidence" value="ECO:0007669"/>
    <property type="project" value="TreeGrafter"/>
</dbReference>
<organism evidence="16 17">
    <name type="scientific">Neocallimastix californiae</name>
    <dbReference type="NCBI Taxonomy" id="1754190"/>
    <lineage>
        <taxon>Eukaryota</taxon>
        <taxon>Fungi</taxon>
        <taxon>Fungi incertae sedis</taxon>
        <taxon>Chytridiomycota</taxon>
        <taxon>Chytridiomycota incertae sedis</taxon>
        <taxon>Neocallimastigomycetes</taxon>
        <taxon>Neocallimastigales</taxon>
        <taxon>Neocallimastigaceae</taxon>
        <taxon>Neocallimastix</taxon>
    </lineage>
</organism>
<evidence type="ECO:0000256" key="4">
    <source>
        <dbReference type="ARBA" id="ARBA00008982"/>
    </source>
</evidence>
<dbReference type="InterPro" id="IPR001576">
    <property type="entry name" value="Phosphoglycerate_kinase"/>
</dbReference>
<keyword evidence="12" id="KW-0324">Glycolysis</keyword>
<dbReference type="EC" id="2.7.2.3" evidence="5 14"/>
<evidence type="ECO:0000256" key="3">
    <source>
        <dbReference type="ARBA" id="ARBA00004838"/>
    </source>
</evidence>
<evidence type="ECO:0000256" key="5">
    <source>
        <dbReference type="ARBA" id="ARBA00013061"/>
    </source>
</evidence>
<dbReference type="SUPFAM" id="SSF53748">
    <property type="entry name" value="Phosphoglycerate kinase"/>
    <property type="match status" value="1"/>
</dbReference>
<accession>A0A1Y2CRP0</accession>
<dbReference type="PRINTS" id="PR00477">
    <property type="entry name" value="PHGLYCKINASE"/>
</dbReference>
<evidence type="ECO:0000256" key="8">
    <source>
        <dbReference type="ARBA" id="ARBA00022741"/>
    </source>
</evidence>
<feature type="binding site" evidence="13">
    <location>
        <position position="343"/>
    </location>
    <ligand>
        <name>ATP</name>
        <dbReference type="ChEBI" id="CHEBI:30616"/>
    </ligand>
</feature>
<keyword evidence="7" id="KW-0479">Metal-binding</keyword>
<dbReference type="STRING" id="1754190.A0A1Y2CRP0"/>
<evidence type="ECO:0000256" key="15">
    <source>
        <dbReference type="RuleBase" id="RU000696"/>
    </source>
</evidence>
<evidence type="ECO:0000256" key="14">
    <source>
        <dbReference type="RuleBase" id="RU000532"/>
    </source>
</evidence>
<comment type="subunit">
    <text evidence="15">Monomer.</text>
</comment>
<dbReference type="GO" id="GO:0006094">
    <property type="term" value="P:gluconeogenesis"/>
    <property type="evidence" value="ECO:0007669"/>
    <property type="project" value="TreeGrafter"/>
</dbReference>
<keyword evidence="6 14" id="KW-0808">Transferase</keyword>
<evidence type="ECO:0000256" key="11">
    <source>
        <dbReference type="ARBA" id="ARBA00022842"/>
    </source>
</evidence>
<evidence type="ECO:0000313" key="16">
    <source>
        <dbReference type="EMBL" id="ORY49720.1"/>
    </source>
</evidence>
<dbReference type="PANTHER" id="PTHR11406:SF0">
    <property type="entry name" value="PHOSPHOGLYCERATE KINASE"/>
    <property type="match status" value="1"/>
</dbReference>
<dbReference type="GO" id="GO:0006096">
    <property type="term" value="P:glycolytic process"/>
    <property type="evidence" value="ECO:0007669"/>
    <property type="project" value="UniProtKB-KW"/>
</dbReference>
<dbReference type="GO" id="GO:0004618">
    <property type="term" value="F:phosphoglycerate kinase activity"/>
    <property type="evidence" value="ECO:0007669"/>
    <property type="project" value="UniProtKB-EC"/>
</dbReference>
<comment type="catalytic activity">
    <reaction evidence="1 14">
        <text>(2R)-3-phosphoglycerate + ATP = (2R)-3-phospho-glyceroyl phosphate + ADP</text>
        <dbReference type="Rhea" id="RHEA:14801"/>
        <dbReference type="ChEBI" id="CHEBI:30616"/>
        <dbReference type="ChEBI" id="CHEBI:57604"/>
        <dbReference type="ChEBI" id="CHEBI:58272"/>
        <dbReference type="ChEBI" id="CHEBI:456216"/>
        <dbReference type="EC" id="2.7.2.3"/>
    </reaction>
</comment>
<keyword evidence="8" id="KW-0547">Nucleotide-binding</keyword>
<gene>
    <name evidence="16" type="ORF">LY90DRAFT_457036</name>
</gene>
<keyword evidence="9 14" id="KW-0418">Kinase</keyword>
<dbReference type="Pfam" id="PF00162">
    <property type="entry name" value="PGK"/>
    <property type="match status" value="1"/>
</dbReference>
<dbReference type="GO" id="GO:0043531">
    <property type="term" value="F:ADP binding"/>
    <property type="evidence" value="ECO:0007669"/>
    <property type="project" value="TreeGrafter"/>
</dbReference>
<dbReference type="PANTHER" id="PTHR11406">
    <property type="entry name" value="PHOSPHOGLYCERATE KINASE"/>
    <property type="match status" value="1"/>
</dbReference>
<comment type="caution">
    <text evidence="16">The sequence shown here is derived from an EMBL/GenBank/DDBJ whole genome shotgun (WGS) entry which is preliminary data.</text>
</comment>
<protein>
    <recommendedName>
        <fullName evidence="5 14">Phosphoglycerate kinase</fullName>
        <ecNumber evidence="5 14">2.7.2.3</ecNumber>
    </recommendedName>
</protein>
<dbReference type="InterPro" id="IPR036043">
    <property type="entry name" value="Phosphoglycerate_kinase_sf"/>
</dbReference>
<proteinExistence type="inferred from homology"/>
<keyword evidence="10 13" id="KW-0067">ATP-binding</keyword>
<sequence length="417" mass="46615">MKCCKKLSIKDVNIQNKRVLIRVDYNIPMNMQGCILDNSLIIASLPTIQYCLKNKAKSIILISHLDDPGGQPQKNLSLGPVANELNRLLGKTIQFLPNCVGYDVERICSMAKDGDIILLENLKFHPEEDLIIRRSSNPKVNFNDNFIKYINSLSNLGDIYVNDTYSLSHLKYTSLLKLRIPIKVSGLLLKRELDVISLILDNPKLPFVAIIGGLDINENCELIYNILEKVNVLIIVGNLAFVFKHILNNIKIGISDYDKNLVNFVNKAVEKARKYKVELFFPIDYIIANKISKDCKIGITNDNHGIPDGWIGVDIGPKSNVIFNKIILSAKTIFWIGVAGYHEIDKFSKGTRHLIESISESTLQGAISIAAGKDTVKAIAKYKAQNKICHISTGISKTFEYLDCNMLPGVTALTNKI</sequence>
<dbReference type="GO" id="GO:0005524">
    <property type="term" value="F:ATP binding"/>
    <property type="evidence" value="ECO:0007669"/>
    <property type="project" value="UniProtKB-KW"/>
</dbReference>
<evidence type="ECO:0000256" key="7">
    <source>
        <dbReference type="ARBA" id="ARBA00022723"/>
    </source>
</evidence>
<keyword evidence="11" id="KW-0460">Magnesium</keyword>
<dbReference type="PIRSF" id="PIRSF000724">
    <property type="entry name" value="Pgk"/>
    <property type="match status" value="1"/>
</dbReference>
<dbReference type="InterPro" id="IPR015824">
    <property type="entry name" value="Phosphoglycerate_kinase_N"/>
</dbReference>
<evidence type="ECO:0000256" key="6">
    <source>
        <dbReference type="ARBA" id="ARBA00022679"/>
    </source>
</evidence>
<name>A0A1Y2CRP0_9FUNG</name>
<dbReference type="GO" id="GO:0046872">
    <property type="term" value="F:metal ion binding"/>
    <property type="evidence" value="ECO:0007669"/>
    <property type="project" value="UniProtKB-KW"/>
</dbReference>
<evidence type="ECO:0000256" key="1">
    <source>
        <dbReference type="ARBA" id="ARBA00000642"/>
    </source>
</evidence>
<dbReference type="OrthoDB" id="275353at2759"/>
<evidence type="ECO:0000256" key="10">
    <source>
        <dbReference type="ARBA" id="ARBA00022840"/>
    </source>
</evidence>
<evidence type="ECO:0000256" key="12">
    <source>
        <dbReference type="ARBA" id="ARBA00023152"/>
    </source>
</evidence>
<comment type="cofactor">
    <cofactor evidence="2">
        <name>Mg(2+)</name>
        <dbReference type="ChEBI" id="CHEBI:18420"/>
    </cofactor>
</comment>